<evidence type="ECO:0000313" key="1">
    <source>
        <dbReference type="EMBL" id="KXA37250.1"/>
    </source>
</evidence>
<name>A0ABD4EE53_STALU</name>
<protein>
    <submittedName>
        <fullName evidence="1">Uncharacterized protein</fullName>
    </submittedName>
</protein>
<gene>
    <name evidence="1" type="ORF">HMPREF3225_01731</name>
</gene>
<organism evidence="1 2">
    <name type="scientific">Staphylococcus lugdunensis</name>
    <dbReference type="NCBI Taxonomy" id="28035"/>
    <lineage>
        <taxon>Bacteria</taxon>
        <taxon>Bacillati</taxon>
        <taxon>Bacillota</taxon>
        <taxon>Bacilli</taxon>
        <taxon>Bacillales</taxon>
        <taxon>Staphylococcaceae</taxon>
        <taxon>Staphylococcus</taxon>
    </lineage>
</organism>
<sequence>MYKAITRRNICHLVLILSNDISHHINDIIETILEEKDFGILILIYFIYITD</sequence>
<reference evidence="1 2" key="1">
    <citation type="submission" date="2016-01" db="EMBL/GenBank/DDBJ databases">
        <authorList>
            <person name="Mitreva M."/>
            <person name="Pepin K.H."/>
            <person name="Mihindukulasuriya K.A."/>
            <person name="Fulton R."/>
            <person name="Fronick C."/>
            <person name="O'Laughlin M."/>
            <person name="Miner T."/>
            <person name="Herter B."/>
            <person name="Rosa B.A."/>
            <person name="Cordes M."/>
            <person name="Tomlinson C."/>
            <person name="Wollam A."/>
            <person name="Palsikar V.B."/>
            <person name="Mardis E.R."/>
            <person name="Wilson R.K."/>
        </authorList>
    </citation>
    <scope>NUCLEOTIDE SEQUENCE [LARGE SCALE GENOMIC DNA]</scope>
    <source>
        <strain evidence="1 2">MJR7738</strain>
    </source>
</reference>
<proteinExistence type="predicted"/>
<dbReference type="AlphaFoldDB" id="A0ABD4EE53"/>
<comment type="caution">
    <text evidence="1">The sequence shown here is derived from an EMBL/GenBank/DDBJ whole genome shotgun (WGS) entry which is preliminary data.</text>
</comment>
<evidence type="ECO:0000313" key="2">
    <source>
        <dbReference type="Proteomes" id="UP000070063"/>
    </source>
</evidence>
<accession>A0ABD4EE53</accession>
<dbReference type="EMBL" id="LRQI01000077">
    <property type="protein sequence ID" value="KXA37250.1"/>
    <property type="molecule type" value="Genomic_DNA"/>
</dbReference>
<dbReference type="Proteomes" id="UP000070063">
    <property type="component" value="Unassembled WGS sequence"/>
</dbReference>
<dbReference type="RefSeq" id="WP_002459186.1">
    <property type="nucleotide sequence ID" value="NZ_CP020406.2"/>
</dbReference>